<dbReference type="InterPro" id="IPR046371">
    <property type="entry name" value="Bcl-2_BH1-3"/>
</dbReference>
<evidence type="ECO:0000256" key="4">
    <source>
        <dbReference type="ARBA" id="ARBA00022703"/>
    </source>
</evidence>
<dbReference type="AlphaFoldDB" id="A0AAV1YTN9"/>
<evidence type="ECO:0000256" key="5">
    <source>
        <dbReference type="ARBA" id="ARBA00022989"/>
    </source>
</evidence>
<dbReference type="InterPro" id="IPR002475">
    <property type="entry name" value="Bcl2-like"/>
</dbReference>
<dbReference type="PANTHER" id="PTHR11256:SF48">
    <property type="entry name" value="BCL-2-RELATED OVARIAN KILLER PROTEIN"/>
    <property type="match status" value="1"/>
</dbReference>
<dbReference type="InterPro" id="IPR020726">
    <property type="entry name" value="Bcl2_BH2_motif_CS"/>
</dbReference>
<evidence type="ECO:0000256" key="1">
    <source>
        <dbReference type="ARBA" id="ARBA00004167"/>
    </source>
</evidence>
<evidence type="ECO:0000256" key="3">
    <source>
        <dbReference type="ARBA" id="ARBA00022692"/>
    </source>
</evidence>
<keyword evidence="6 8" id="KW-0472">Membrane</keyword>
<dbReference type="SUPFAM" id="SSF56854">
    <property type="entry name" value="Bcl-2 inhibitors of programmed cell death"/>
    <property type="match status" value="1"/>
</dbReference>
<evidence type="ECO:0000313" key="10">
    <source>
        <dbReference type="EMBL" id="CAL1262295.1"/>
    </source>
</evidence>
<evidence type="ECO:0000313" key="11">
    <source>
        <dbReference type="Proteomes" id="UP001497382"/>
    </source>
</evidence>
<proteinExistence type="inferred from homology"/>
<dbReference type="Pfam" id="PF00452">
    <property type="entry name" value="Bcl-2"/>
    <property type="match status" value="1"/>
</dbReference>
<dbReference type="PROSITE" id="PS50062">
    <property type="entry name" value="BCL2_FAMILY"/>
    <property type="match status" value="1"/>
</dbReference>
<name>A0AAV1YTN9_9ARAC</name>
<dbReference type="GO" id="GO:0005741">
    <property type="term" value="C:mitochondrial outer membrane"/>
    <property type="evidence" value="ECO:0007669"/>
    <property type="project" value="TreeGrafter"/>
</dbReference>
<dbReference type="PROSITE" id="PS01258">
    <property type="entry name" value="BH2"/>
    <property type="match status" value="1"/>
</dbReference>
<dbReference type="PRINTS" id="PR01862">
    <property type="entry name" value="BCL2FAMILY"/>
</dbReference>
<keyword evidence="11" id="KW-1185">Reference proteome</keyword>
<evidence type="ECO:0000256" key="7">
    <source>
        <dbReference type="SAM" id="MobiDB-lite"/>
    </source>
</evidence>
<evidence type="ECO:0000256" key="6">
    <source>
        <dbReference type="ARBA" id="ARBA00023136"/>
    </source>
</evidence>
<feature type="compositionally biased region" description="Polar residues" evidence="7">
    <location>
        <begin position="1"/>
        <end position="13"/>
    </location>
</feature>
<keyword evidence="4" id="KW-0053">Apoptosis</keyword>
<dbReference type="CDD" id="cd06845">
    <property type="entry name" value="Bcl-2_like"/>
    <property type="match status" value="1"/>
</dbReference>
<feature type="transmembrane region" description="Helical" evidence="8">
    <location>
        <begin position="256"/>
        <end position="274"/>
    </location>
</feature>
<gene>
    <name evidence="10" type="ORF">LARSCL_LOCUS916</name>
</gene>
<feature type="region of interest" description="Disordered" evidence="7">
    <location>
        <begin position="1"/>
        <end position="22"/>
    </location>
</feature>
<dbReference type="Gene3D" id="1.10.437.10">
    <property type="entry name" value="Blc2-like"/>
    <property type="match status" value="1"/>
</dbReference>
<dbReference type="GO" id="GO:0008630">
    <property type="term" value="P:intrinsic apoptotic signaling pathway in response to DNA damage"/>
    <property type="evidence" value="ECO:0007669"/>
    <property type="project" value="TreeGrafter"/>
</dbReference>
<evidence type="ECO:0000259" key="9">
    <source>
        <dbReference type="SMART" id="SM00337"/>
    </source>
</evidence>
<dbReference type="GO" id="GO:0001836">
    <property type="term" value="P:release of cytochrome c from mitochondria"/>
    <property type="evidence" value="ECO:0007669"/>
    <property type="project" value="TreeGrafter"/>
</dbReference>
<protein>
    <recommendedName>
        <fullName evidence="9">Bcl-2 Bcl-2 homology region 1-3 domain-containing protein</fullName>
    </recommendedName>
</protein>
<organism evidence="10 11">
    <name type="scientific">Larinioides sclopetarius</name>
    <dbReference type="NCBI Taxonomy" id="280406"/>
    <lineage>
        <taxon>Eukaryota</taxon>
        <taxon>Metazoa</taxon>
        <taxon>Ecdysozoa</taxon>
        <taxon>Arthropoda</taxon>
        <taxon>Chelicerata</taxon>
        <taxon>Arachnida</taxon>
        <taxon>Araneae</taxon>
        <taxon>Araneomorphae</taxon>
        <taxon>Entelegynae</taxon>
        <taxon>Araneoidea</taxon>
        <taxon>Araneidae</taxon>
        <taxon>Larinioides</taxon>
    </lineage>
</organism>
<dbReference type="InterPro" id="IPR026298">
    <property type="entry name" value="Bcl-2_fam"/>
</dbReference>
<dbReference type="GO" id="GO:0042981">
    <property type="term" value="P:regulation of apoptotic process"/>
    <property type="evidence" value="ECO:0007669"/>
    <property type="project" value="InterPro"/>
</dbReference>
<keyword evidence="5 8" id="KW-1133">Transmembrane helix</keyword>
<reference evidence="10 11" key="1">
    <citation type="submission" date="2024-04" db="EMBL/GenBank/DDBJ databases">
        <authorList>
            <person name="Rising A."/>
            <person name="Reimegard J."/>
            <person name="Sonavane S."/>
            <person name="Akerstrom W."/>
            <person name="Nylinder S."/>
            <person name="Hedman E."/>
            <person name="Kallberg Y."/>
        </authorList>
    </citation>
    <scope>NUCLEOTIDE SEQUENCE [LARGE SCALE GENOMIC DNA]</scope>
</reference>
<dbReference type="GO" id="GO:0051400">
    <property type="term" value="F:BH domain binding"/>
    <property type="evidence" value="ECO:0007669"/>
    <property type="project" value="TreeGrafter"/>
</dbReference>
<dbReference type="EMBL" id="CAXIEN010000005">
    <property type="protein sequence ID" value="CAL1262295.1"/>
    <property type="molecule type" value="Genomic_DNA"/>
</dbReference>
<dbReference type="GO" id="GO:0097192">
    <property type="term" value="P:extrinsic apoptotic signaling pathway in absence of ligand"/>
    <property type="evidence" value="ECO:0007669"/>
    <property type="project" value="TreeGrafter"/>
</dbReference>
<sequence>MAISPTANGSANRPMTLAPPSIGRPRKYSLPVIYPRPSLSVYANAAETTKESVSRRRKFSQVGQVMGHRLSTTIGWRSPISQHDVVNQAKSLCGRYLRAKLRSCSAVHKKLGLQRLKSVSNLACGSNTAEIANELRLLTNELENLHPKLFQSVASNLGLHNLPSEAAVHNVFAAVAEEIFRGDVSWGRIVALFAMTGALAMDCVKGGHPEYVLGLVQRMGIFVERDVAAWICQQGGWATLLTRFKKDSANSYAKEALCSFFVVVVLMFIVWWIFL</sequence>
<feature type="domain" description="Bcl-2 Bcl-2 homology region 1-3" evidence="9">
    <location>
        <begin position="135"/>
        <end position="237"/>
    </location>
</feature>
<comment type="subcellular location">
    <subcellularLocation>
        <location evidence="1">Membrane</location>
        <topology evidence="1">Single-pass membrane protein</topology>
    </subcellularLocation>
</comment>
<dbReference type="PANTHER" id="PTHR11256">
    <property type="entry name" value="BCL-2 RELATED"/>
    <property type="match status" value="1"/>
</dbReference>
<accession>A0AAV1YTN9</accession>
<dbReference type="SMART" id="SM00337">
    <property type="entry name" value="BCL"/>
    <property type="match status" value="1"/>
</dbReference>
<comment type="similarity">
    <text evidence="2">Belongs to the Bcl-2 family.</text>
</comment>
<dbReference type="Proteomes" id="UP001497382">
    <property type="component" value="Unassembled WGS sequence"/>
</dbReference>
<keyword evidence="3 8" id="KW-0812">Transmembrane</keyword>
<evidence type="ECO:0000256" key="2">
    <source>
        <dbReference type="ARBA" id="ARBA00009458"/>
    </source>
</evidence>
<comment type="caution">
    <text evidence="10">The sequence shown here is derived from an EMBL/GenBank/DDBJ whole genome shotgun (WGS) entry which is preliminary data.</text>
</comment>
<evidence type="ECO:0000256" key="8">
    <source>
        <dbReference type="SAM" id="Phobius"/>
    </source>
</evidence>
<dbReference type="InterPro" id="IPR036834">
    <property type="entry name" value="Bcl-2-like_sf"/>
</dbReference>